<dbReference type="PANTHER" id="PTHR11474">
    <property type="entry name" value="TYROSINASE FAMILY MEMBER"/>
    <property type="match status" value="1"/>
</dbReference>
<dbReference type="Proteomes" id="UP001174691">
    <property type="component" value="Unassembled WGS sequence"/>
</dbReference>
<evidence type="ECO:0000256" key="2">
    <source>
        <dbReference type="ARBA" id="ARBA00023008"/>
    </source>
</evidence>
<feature type="chain" id="PRO_5041440958" evidence="3">
    <location>
        <begin position="20"/>
        <end position="378"/>
    </location>
</feature>
<evidence type="ECO:0000313" key="6">
    <source>
        <dbReference type="Proteomes" id="UP001174691"/>
    </source>
</evidence>
<comment type="caution">
    <text evidence="5">The sequence shown here is derived from an EMBL/GenBank/DDBJ whole genome shotgun (WGS) entry which is preliminary data.</text>
</comment>
<organism evidence="5 6">
    <name type="scientific">Coniochaeta hoffmannii</name>
    <dbReference type="NCBI Taxonomy" id="91930"/>
    <lineage>
        <taxon>Eukaryota</taxon>
        <taxon>Fungi</taxon>
        <taxon>Dikarya</taxon>
        <taxon>Ascomycota</taxon>
        <taxon>Pezizomycotina</taxon>
        <taxon>Sordariomycetes</taxon>
        <taxon>Sordariomycetidae</taxon>
        <taxon>Coniochaetales</taxon>
        <taxon>Coniochaetaceae</taxon>
        <taxon>Coniochaeta</taxon>
    </lineage>
</organism>
<dbReference type="AlphaFoldDB" id="A0AA38RKN2"/>
<keyword evidence="1" id="KW-0479">Metal-binding</keyword>
<feature type="signal peptide" evidence="3">
    <location>
        <begin position="1"/>
        <end position="19"/>
    </location>
</feature>
<dbReference type="PROSITE" id="PS00498">
    <property type="entry name" value="TYROSINASE_2"/>
    <property type="match status" value="1"/>
</dbReference>
<keyword evidence="3" id="KW-0732">Signal</keyword>
<dbReference type="InterPro" id="IPR002227">
    <property type="entry name" value="Tyrosinase_Cu-bd"/>
</dbReference>
<evidence type="ECO:0000256" key="1">
    <source>
        <dbReference type="ARBA" id="ARBA00022723"/>
    </source>
</evidence>
<dbReference type="InterPro" id="IPR050316">
    <property type="entry name" value="Tyrosinase/Hemocyanin"/>
</dbReference>
<dbReference type="InterPro" id="IPR008922">
    <property type="entry name" value="Di-copper_centre_dom_sf"/>
</dbReference>
<sequence>MRVAEVIFVIWLLVASSVASPCKTKPKPLIKPVTGSQSTAPKSTIRGCTQPLVRKEWRTLTTAEKRRYIDAVKCLQAIPPRLHEAYTGSRSRYDDFVASHISQTGFVHFNGLFHPWHRMMVAQFETELRSACHYDGSQPYWDWSLDAKSEETWVNSPIFSPVDGFGGNGPYVDSSNNPNVINHIPGKTGGGCVQDGPFTEDKYIVAMGPGVYTNPNPRCLRRDFAPAFAVSKCNGHDVEWSQSAETFADFDERVQGDVTVKGMTYHPGGHFGVGGELGDLANQFSSPSDPLFYVHHANVDRLWAKWQAKDMEKRTKDIAGPIIQFAPPFHFFDDAPEASGQATLDTPMYFSGLLSEDVTVGDVMDTKTGWLCYTYEDL</sequence>
<protein>
    <submittedName>
        <fullName evidence="5">Di-copper centre-containing protein</fullName>
    </submittedName>
</protein>
<keyword evidence="6" id="KW-1185">Reference proteome</keyword>
<accession>A0AA38RKN2</accession>
<dbReference type="Pfam" id="PF00264">
    <property type="entry name" value="Tyrosinase"/>
    <property type="match status" value="1"/>
</dbReference>
<dbReference type="EMBL" id="JANBVN010000075">
    <property type="protein sequence ID" value="KAJ9150051.1"/>
    <property type="molecule type" value="Genomic_DNA"/>
</dbReference>
<dbReference type="PRINTS" id="PR00092">
    <property type="entry name" value="TYROSINASE"/>
</dbReference>
<dbReference type="PANTHER" id="PTHR11474:SF126">
    <property type="entry name" value="TYROSINASE-LIKE PROTEIN TYR-1-RELATED"/>
    <property type="match status" value="1"/>
</dbReference>
<evidence type="ECO:0000256" key="3">
    <source>
        <dbReference type="SAM" id="SignalP"/>
    </source>
</evidence>
<reference evidence="5" key="1">
    <citation type="submission" date="2022-07" db="EMBL/GenBank/DDBJ databases">
        <title>Fungi with potential for degradation of polypropylene.</title>
        <authorList>
            <person name="Gostincar C."/>
        </authorList>
    </citation>
    <scope>NUCLEOTIDE SEQUENCE</scope>
    <source>
        <strain evidence="5">EXF-13287</strain>
    </source>
</reference>
<keyword evidence="2" id="KW-0186">Copper</keyword>
<dbReference type="GO" id="GO:0016491">
    <property type="term" value="F:oxidoreductase activity"/>
    <property type="evidence" value="ECO:0007669"/>
    <property type="project" value="InterPro"/>
</dbReference>
<dbReference type="SUPFAM" id="SSF48056">
    <property type="entry name" value="Di-copper centre-containing domain"/>
    <property type="match status" value="1"/>
</dbReference>
<evidence type="ECO:0000259" key="4">
    <source>
        <dbReference type="PROSITE" id="PS00498"/>
    </source>
</evidence>
<dbReference type="GO" id="GO:0046872">
    <property type="term" value="F:metal ion binding"/>
    <property type="evidence" value="ECO:0007669"/>
    <property type="project" value="UniProtKB-KW"/>
</dbReference>
<name>A0AA38RKN2_9PEZI</name>
<feature type="domain" description="Tyrosinase copper-binding" evidence="4">
    <location>
        <begin position="289"/>
        <end position="300"/>
    </location>
</feature>
<dbReference type="Gene3D" id="1.10.1280.10">
    <property type="entry name" value="Di-copper center containing domain from catechol oxidase"/>
    <property type="match status" value="1"/>
</dbReference>
<gene>
    <name evidence="5" type="ORF">NKR19_g5460</name>
</gene>
<proteinExistence type="predicted"/>
<evidence type="ECO:0000313" key="5">
    <source>
        <dbReference type="EMBL" id="KAJ9150051.1"/>
    </source>
</evidence>